<evidence type="ECO:0000313" key="2">
    <source>
        <dbReference type="Proteomes" id="UP000249645"/>
    </source>
</evidence>
<sequence>MEKKCRNLNSSPQHKNFGPFIQSLANAIISYNSSFPKDLALILAKSGIVDPSQLSDSEKLKNEVEKYSIDGSYKGVDAKYKGNKCKD</sequence>
<dbReference type="Proteomes" id="UP000249645">
    <property type="component" value="Unassembled WGS sequence"/>
</dbReference>
<comment type="caution">
    <text evidence="1">The sequence shown here is derived from an EMBL/GenBank/DDBJ whole genome shotgun (WGS) entry which is preliminary data.</text>
</comment>
<evidence type="ECO:0000313" key="1">
    <source>
        <dbReference type="EMBL" id="PZP51046.1"/>
    </source>
</evidence>
<accession>A0A2W5GZ13</accession>
<proteinExistence type="predicted"/>
<protein>
    <submittedName>
        <fullName evidence="1">Uncharacterized protein</fullName>
    </submittedName>
</protein>
<gene>
    <name evidence="1" type="ORF">DI598_04130</name>
</gene>
<dbReference type="EMBL" id="QFOI01000044">
    <property type="protein sequence ID" value="PZP51046.1"/>
    <property type="molecule type" value="Genomic_DNA"/>
</dbReference>
<dbReference type="AlphaFoldDB" id="A0A2W5GZ13"/>
<reference evidence="1 2" key="1">
    <citation type="submission" date="2017-11" db="EMBL/GenBank/DDBJ databases">
        <title>Infants hospitalized years apart are colonized by the same room-sourced microbial strains.</title>
        <authorList>
            <person name="Brooks B."/>
            <person name="Olm M.R."/>
            <person name="Firek B.A."/>
            <person name="Baker R."/>
            <person name="Thomas B.C."/>
            <person name="Morowitz M.J."/>
            <person name="Banfield J.F."/>
        </authorList>
    </citation>
    <scope>NUCLEOTIDE SEQUENCE [LARGE SCALE GENOMIC DNA]</scope>
    <source>
        <strain evidence="1">S2_009_000_R2_76</strain>
    </source>
</reference>
<organism evidence="1 2">
    <name type="scientific">Pseudopedobacter saltans</name>
    <dbReference type="NCBI Taxonomy" id="151895"/>
    <lineage>
        <taxon>Bacteria</taxon>
        <taxon>Pseudomonadati</taxon>
        <taxon>Bacteroidota</taxon>
        <taxon>Sphingobacteriia</taxon>
        <taxon>Sphingobacteriales</taxon>
        <taxon>Sphingobacteriaceae</taxon>
        <taxon>Pseudopedobacter</taxon>
    </lineage>
</organism>
<name>A0A2W5GZ13_9SPHI</name>